<evidence type="ECO:0000256" key="3">
    <source>
        <dbReference type="ARBA" id="ARBA00022448"/>
    </source>
</evidence>
<keyword evidence="5 7" id="KW-1133">Transmembrane helix</keyword>
<feature type="domain" description="Major facilitator superfamily (MFS) profile" evidence="8">
    <location>
        <begin position="20"/>
        <end position="415"/>
    </location>
</feature>
<evidence type="ECO:0000256" key="4">
    <source>
        <dbReference type="ARBA" id="ARBA00022692"/>
    </source>
</evidence>
<keyword evidence="6 7" id="KW-0472">Membrane</keyword>
<feature type="transmembrane region" description="Helical" evidence="7">
    <location>
        <begin position="54"/>
        <end position="78"/>
    </location>
</feature>
<dbReference type="PANTHER" id="PTHR23514">
    <property type="entry name" value="BYPASS OF STOP CODON PROTEIN 6"/>
    <property type="match status" value="1"/>
</dbReference>
<dbReference type="Gene3D" id="1.20.1250.20">
    <property type="entry name" value="MFS general substrate transporter like domains"/>
    <property type="match status" value="2"/>
</dbReference>
<name>A0ABQ6NR43_9BACL</name>
<dbReference type="PROSITE" id="PS50850">
    <property type="entry name" value="MFS"/>
    <property type="match status" value="1"/>
</dbReference>
<feature type="transmembrane region" description="Helical" evidence="7">
    <location>
        <begin position="314"/>
        <end position="334"/>
    </location>
</feature>
<feature type="transmembrane region" description="Helical" evidence="7">
    <location>
        <begin position="177"/>
        <end position="199"/>
    </location>
</feature>
<dbReference type="InterPro" id="IPR036259">
    <property type="entry name" value="MFS_trans_sf"/>
</dbReference>
<proteinExistence type="inferred from homology"/>
<comment type="caution">
    <text evidence="9">The sequence shown here is derived from an EMBL/GenBank/DDBJ whole genome shotgun (WGS) entry which is preliminary data.</text>
</comment>
<keyword evidence="3" id="KW-0813">Transport</keyword>
<dbReference type="Pfam" id="PF07690">
    <property type="entry name" value="MFS_1"/>
    <property type="match status" value="1"/>
</dbReference>
<dbReference type="InterPro" id="IPR051788">
    <property type="entry name" value="MFS_Transporter"/>
</dbReference>
<feature type="transmembrane region" description="Helical" evidence="7">
    <location>
        <begin position="85"/>
        <end position="105"/>
    </location>
</feature>
<organism evidence="9 10">
    <name type="scientific">Paenibacillus glycanilyticus</name>
    <dbReference type="NCBI Taxonomy" id="126569"/>
    <lineage>
        <taxon>Bacteria</taxon>
        <taxon>Bacillati</taxon>
        <taxon>Bacillota</taxon>
        <taxon>Bacilli</taxon>
        <taxon>Bacillales</taxon>
        <taxon>Paenibacillaceae</taxon>
        <taxon>Paenibacillus</taxon>
    </lineage>
</organism>
<keyword evidence="10" id="KW-1185">Reference proteome</keyword>
<accession>A0ABQ6NR43</accession>
<comment type="similarity">
    <text evidence="2">Belongs to the major facilitator superfamily.</text>
</comment>
<comment type="subcellular location">
    <subcellularLocation>
        <location evidence="1">Cell membrane</location>
        <topology evidence="1">Multi-pass membrane protein</topology>
    </subcellularLocation>
</comment>
<dbReference type="Proteomes" id="UP001285921">
    <property type="component" value="Unassembled WGS sequence"/>
</dbReference>
<evidence type="ECO:0000256" key="2">
    <source>
        <dbReference type="ARBA" id="ARBA00008335"/>
    </source>
</evidence>
<reference evidence="9 10" key="1">
    <citation type="submission" date="2023-05" db="EMBL/GenBank/DDBJ databases">
        <title>Draft genome of Paenibacillus sp. CCS26.</title>
        <authorList>
            <person name="Akita H."/>
            <person name="Shinto Y."/>
            <person name="Kimura Z."/>
        </authorList>
    </citation>
    <scope>NUCLEOTIDE SEQUENCE [LARGE SCALE GENOMIC DNA]</scope>
    <source>
        <strain evidence="9 10">CCS26</strain>
    </source>
</reference>
<evidence type="ECO:0000259" key="8">
    <source>
        <dbReference type="PROSITE" id="PS50850"/>
    </source>
</evidence>
<dbReference type="RefSeq" id="WP_317981498.1">
    <property type="nucleotide sequence ID" value="NZ_BTCL01000020.1"/>
</dbReference>
<feature type="transmembrane region" description="Helical" evidence="7">
    <location>
        <begin position="111"/>
        <end position="137"/>
    </location>
</feature>
<feature type="transmembrane region" description="Helical" evidence="7">
    <location>
        <begin position="12"/>
        <end position="34"/>
    </location>
</feature>
<feature type="transmembrane region" description="Helical" evidence="7">
    <location>
        <begin position="391"/>
        <end position="411"/>
    </location>
</feature>
<feature type="transmembrane region" description="Helical" evidence="7">
    <location>
        <begin position="346"/>
        <end position="371"/>
    </location>
</feature>
<dbReference type="InterPro" id="IPR020846">
    <property type="entry name" value="MFS_dom"/>
</dbReference>
<dbReference type="EMBL" id="BTCL01000020">
    <property type="protein sequence ID" value="GMK47563.1"/>
    <property type="molecule type" value="Genomic_DNA"/>
</dbReference>
<evidence type="ECO:0000256" key="5">
    <source>
        <dbReference type="ARBA" id="ARBA00022989"/>
    </source>
</evidence>
<evidence type="ECO:0000256" key="7">
    <source>
        <dbReference type="SAM" id="Phobius"/>
    </source>
</evidence>
<sequence>MQTELEARSKRSLFSNYTLLLAVVFGGFLIFGFSENIKGPAIPRMQADFSLNEAQIGMLLALNSLGYLIACSFTGWLVKKIGIKLTTLIAFGSMVVSGFCLYFSISYSTMVLSYFFMYIGNGLLEIALAILAAQIFTRNTGTMMNLAHFFYGLSSIVAPLLAANLMGIHLFGASSELGWRGMYCLMLSLTLLPMIPTIFSKAPKQEEKQGEPLSLREYVRDKAAWLLVGVLSLGVVSEMSIGSWLVNFLEKAYDWSSDTSAAMLSAFFLCFTFARLVLGPVTDKIGYTMSLIVLSAFSGLCSIAAVILGEPGAFLFAAAGIGIAPIYPTVMALIARRYSKESDTAITFTVTLMGIATVAGNYLIGLIIELFKDGFAEEAHPKAGLIAGLQAGYMFIGACALLCSVMSIALYRHLKKRGALL</sequence>
<keyword evidence="4 7" id="KW-0812">Transmembrane</keyword>
<feature type="transmembrane region" description="Helical" evidence="7">
    <location>
        <begin position="285"/>
        <end position="308"/>
    </location>
</feature>
<gene>
    <name evidence="9" type="ORF">PghCCS26_46930</name>
</gene>
<feature type="transmembrane region" description="Helical" evidence="7">
    <location>
        <begin position="259"/>
        <end position="278"/>
    </location>
</feature>
<feature type="transmembrane region" description="Helical" evidence="7">
    <location>
        <begin position="223"/>
        <end position="247"/>
    </location>
</feature>
<feature type="transmembrane region" description="Helical" evidence="7">
    <location>
        <begin position="149"/>
        <end position="171"/>
    </location>
</feature>
<dbReference type="SUPFAM" id="SSF103473">
    <property type="entry name" value="MFS general substrate transporter"/>
    <property type="match status" value="1"/>
</dbReference>
<evidence type="ECO:0000313" key="9">
    <source>
        <dbReference type="EMBL" id="GMK47563.1"/>
    </source>
</evidence>
<evidence type="ECO:0000256" key="1">
    <source>
        <dbReference type="ARBA" id="ARBA00004651"/>
    </source>
</evidence>
<dbReference type="InterPro" id="IPR011701">
    <property type="entry name" value="MFS"/>
</dbReference>
<evidence type="ECO:0000313" key="10">
    <source>
        <dbReference type="Proteomes" id="UP001285921"/>
    </source>
</evidence>
<evidence type="ECO:0000256" key="6">
    <source>
        <dbReference type="ARBA" id="ARBA00023136"/>
    </source>
</evidence>
<protein>
    <submittedName>
        <fullName evidence="9">Major facilitator superfamily protein</fullName>
    </submittedName>
</protein>
<dbReference type="PANTHER" id="PTHR23514:SF3">
    <property type="entry name" value="BYPASS OF STOP CODON PROTEIN 6"/>
    <property type="match status" value="1"/>
</dbReference>